<protein>
    <submittedName>
        <fullName evidence="1">Uncharacterized protein</fullName>
    </submittedName>
</protein>
<feature type="non-terminal residue" evidence="1">
    <location>
        <position position="1"/>
    </location>
</feature>
<accession>A0A2P5BC03</accession>
<gene>
    <name evidence="1" type="ORF">TorRG33x02_326410</name>
</gene>
<proteinExistence type="predicted"/>
<reference evidence="2" key="1">
    <citation type="submission" date="2016-06" db="EMBL/GenBank/DDBJ databases">
        <title>Parallel loss of symbiosis genes in relatives of nitrogen-fixing non-legume Parasponia.</title>
        <authorList>
            <person name="Van Velzen R."/>
            <person name="Holmer R."/>
            <person name="Bu F."/>
            <person name="Rutten L."/>
            <person name="Van Zeijl A."/>
            <person name="Liu W."/>
            <person name="Santuari L."/>
            <person name="Cao Q."/>
            <person name="Sharma T."/>
            <person name="Shen D."/>
            <person name="Roswanjaya Y."/>
            <person name="Wardhani T."/>
            <person name="Kalhor M.S."/>
            <person name="Jansen J."/>
            <person name="Van den Hoogen J."/>
            <person name="Gungor B."/>
            <person name="Hartog M."/>
            <person name="Hontelez J."/>
            <person name="Verver J."/>
            <person name="Yang W.-C."/>
            <person name="Schijlen E."/>
            <person name="Repin R."/>
            <person name="Schilthuizen M."/>
            <person name="Schranz E."/>
            <person name="Heidstra R."/>
            <person name="Miyata K."/>
            <person name="Fedorova E."/>
            <person name="Kohlen W."/>
            <person name="Bisseling T."/>
            <person name="Smit S."/>
            <person name="Geurts R."/>
        </authorList>
    </citation>
    <scope>NUCLEOTIDE SEQUENCE [LARGE SCALE GENOMIC DNA]</scope>
    <source>
        <strain evidence="2">cv. RG33-2</strain>
    </source>
</reference>
<sequence>RRDWDGWSRRHVGPDLCQLAQCWSDRVLLVHVHPVSLPIKARHITWSKSSLGSANETRVKCRAYHFPPHRIIALESEIE</sequence>
<organism evidence="1 2">
    <name type="scientific">Trema orientale</name>
    <name type="common">Charcoal tree</name>
    <name type="synonym">Celtis orientalis</name>
    <dbReference type="NCBI Taxonomy" id="63057"/>
    <lineage>
        <taxon>Eukaryota</taxon>
        <taxon>Viridiplantae</taxon>
        <taxon>Streptophyta</taxon>
        <taxon>Embryophyta</taxon>
        <taxon>Tracheophyta</taxon>
        <taxon>Spermatophyta</taxon>
        <taxon>Magnoliopsida</taxon>
        <taxon>eudicotyledons</taxon>
        <taxon>Gunneridae</taxon>
        <taxon>Pentapetalae</taxon>
        <taxon>rosids</taxon>
        <taxon>fabids</taxon>
        <taxon>Rosales</taxon>
        <taxon>Cannabaceae</taxon>
        <taxon>Trema</taxon>
    </lineage>
</organism>
<dbReference type="EMBL" id="JXTC01000556">
    <property type="protein sequence ID" value="PON46325.1"/>
    <property type="molecule type" value="Genomic_DNA"/>
</dbReference>
<evidence type="ECO:0000313" key="1">
    <source>
        <dbReference type="EMBL" id="PON46325.1"/>
    </source>
</evidence>
<dbReference type="AlphaFoldDB" id="A0A2P5BC03"/>
<dbReference type="InParanoid" id="A0A2P5BC03"/>
<evidence type="ECO:0000313" key="2">
    <source>
        <dbReference type="Proteomes" id="UP000237000"/>
    </source>
</evidence>
<name>A0A2P5BC03_TREOI</name>
<keyword evidence="2" id="KW-1185">Reference proteome</keyword>
<dbReference type="Proteomes" id="UP000237000">
    <property type="component" value="Unassembled WGS sequence"/>
</dbReference>
<comment type="caution">
    <text evidence="1">The sequence shown here is derived from an EMBL/GenBank/DDBJ whole genome shotgun (WGS) entry which is preliminary data.</text>
</comment>